<sequence>MGRTVTYDNTVQEKLNSIAKLKSAQTGLIIGQYTDQKDFAIRLCPTPQKDDNADSKDGEASEKPKKKPDVDPVELDEFWICQHAKQLLRALPGGLNILGFYIAAPSDYNTKQQALLRQILFAIFKTISKNQKLTSGTKERVLLNICTVTSKIVCRTFDVTDFKSSANPADWKLQSGSIRWQQVRCQLAVDIKFPIKKENGSLSLQKQIEIGLLPFLKSIQEAHALLNGLQRESGELLGTSIESKKSKKKQSNDKNERSSIEWHNVELFIPLENNNDINPEILDCACMMTCKGAVQCRAYIHGKATVGDAINALKQDIIRSVIARCEIHCEDLLLIEEEQKDPLVVHELPRRVFACLPQGDICVCDYQFHSDTASDSLDAFKELLDLDLIEQDIDTSCEVSPTTSALILPEVMDDRLSEFGDAPTHSPMNIYVPIAGVVATVAVGVASYMLHFNS</sequence>
<comment type="similarity">
    <text evidence="2">Belongs to the ODR-4 family.</text>
</comment>
<keyword evidence="9" id="KW-1185">Reference proteome</keyword>
<name>A0A8X6ILC9_9ARAC</name>
<evidence type="ECO:0000256" key="3">
    <source>
        <dbReference type="ARBA" id="ARBA00022692"/>
    </source>
</evidence>
<evidence type="ECO:0000256" key="1">
    <source>
        <dbReference type="ARBA" id="ARBA00004370"/>
    </source>
</evidence>
<proteinExistence type="inferred from homology"/>
<keyword evidence="5 7" id="KW-0472">Membrane</keyword>
<feature type="transmembrane region" description="Helical" evidence="7">
    <location>
        <begin position="430"/>
        <end position="450"/>
    </location>
</feature>
<dbReference type="AlphaFoldDB" id="A0A8X6ILC9"/>
<reference evidence="8" key="1">
    <citation type="submission" date="2020-08" db="EMBL/GenBank/DDBJ databases">
        <title>Multicomponent nature underlies the extraordinary mechanical properties of spider dragline silk.</title>
        <authorList>
            <person name="Kono N."/>
            <person name="Nakamura H."/>
            <person name="Mori M."/>
            <person name="Yoshida Y."/>
            <person name="Ohtoshi R."/>
            <person name="Malay A.D."/>
            <person name="Moran D.A.P."/>
            <person name="Tomita M."/>
            <person name="Numata K."/>
            <person name="Arakawa K."/>
        </authorList>
    </citation>
    <scope>NUCLEOTIDE SEQUENCE</scope>
</reference>
<comment type="caution">
    <text evidence="8">The sequence shown here is derived from an EMBL/GenBank/DDBJ whole genome shotgun (WGS) entry which is preliminary data.</text>
</comment>
<dbReference type="GO" id="GO:0016020">
    <property type="term" value="C:membrane"/>
    <property type="evidence" value="ECO:0007669"/>
    <property type="project" value="UniProtKB-SubCell"/>
</dbReference>
<dbReference type="PANTHER" id="PTHR33966:SF1">
    <property type="entry name" value="PROTEIN ODR-4 HOMOLOG"/>
    <property type="match status" value="1"/>
</dbReference>
<dbReference type="PANTHER" id="PTHR33966">
    <property type="entry name" value="PROTEIN ODR-4 HOMOLOG"/>
    <property type="match status" value="1"/>
</dbReference>
<protein>
    <submittedName>
        <fullName evidence="8">Protein odr-4 homolog</fullName>
    </submittedName>
</protein>
<feature type="compositionally biased region" description="Basic and acidic residues" evidence="6">
    <location>
        <begin position="48"/>
        <end position="70"/>
    </location>
</feature>
<dbReference type="Pfam" id="PF14778">
    <property type="entry name" value="ODR4-like"/>
    <property type="match status" value="1"/>
</dbReference>
<keyword evidence="3 7" id="KW-0812">Transmembrane</keyword>
<evidence type="ECO:0000256" key="7">
    <source>
        <dbReference type="SAM" id="Phobius"/>
    </source>
</evidence>
<evidence type="ECO:0000313" key="8">
    <source>
        <dbReference type="EMBL" id="GFS50680.1"/>
    </source>
</evidence>
<dbReference type="Proteomes" id="UP000886998">
    <property type="component" value="Unassembled WGS sequence"/>
</dbReference>
<evidence type="ECO:0000256" key="4">
    <source>
        <dbReference type="ARBA" id="ARBA00022989"/>
    </source>
</evidence>
<dbReference type="GO" id="GO:0008104">
    <property type="term" value="P:intracellular protein localization"/>
    <property type="evidence" value="ECO:0007669"/>
    <property type="project" value="TreeGrafter"/>
</dbReference>
<accession>A0A8X6ILC9</accession>
<dbReference type="OrthoDB" id="21458at2759"/>
<gene>
    <name evidence="8" type="primary">odr4</name>
    <name evidence="8" type="ORF">TNIN_321161</name>
</gene>
<evidence type="ECO:0000256" key="6">
    <source>
        <dbReference type="SAM" id="MobiDB-lite"/>
    </source>
</evidence>
<organism evidence="8 9">
    <name type="scientific">Trichonephila inaurata madagascariensis</name>
    <dbReference type="NCBI Taxonomy" id="2747483"/>
    <lineage>
        <taxon>Eukaryota</taxon>
        <taxon>Metazoa</taxon>
        <taxon>Ecdysozoa</taxon>
        <taxon>Arthropoda</taxon>
        <taxon>Chelicerata</taxon>
        <taxon>Arachnida</taxon>
        <taxon>Araneae</taxon>
        <taxon>Araneomorphae</taxon>
        <taxon>Entelegynae</taxon>
        <taxon>Araneoidea</taxon>
        <taxon>Nephilidae</taxon>
        <taxon>Trichonephila</taxon>
        <taxon>Trichonephila inaurata</taxon>
    </lineage>
</organism>
<evidence type="ECO:0000256" key="2">
    <source>
        <dbReference type="ARBA" id="ARBA00010131"/>
    </source>
</evidence>
<evidence type="ECO:0000313" key="9">
    <source>
        <dbReference type="Proteomes" id="UP000886998"/>
    </source>
</evidence>
<dbReference type="InterPro" id="IPR029454">
    <property type="entry name" value="ODR-4-like"/>
</dbReference>
<evidence type="ECO:0000256" key="5">
    <source>
        <dbReference type="ARBA" id="ARBA00023136"/>
    </source>
</evidence>
<feature type="region of interest" description="Disordered" evidence="6">
    <location>
        <begin position="44"/>
        <end position="70"/>
    </location>
</feature>
<dbReference type="GO" id="GO:0012505">
    <property type="term" value="C:endomembrane system"/>
    <property type="evidence" value="ECO:0007669"/>
    <property type="project" value="TreeGrafter"/>
</dbReference>
<comment type="subcellular location">
    <subcellularLocation>
        <location evidence="1">Membrane</location>
    </subcellularLocation>
</comment>
<dbReference type="EMBL" id="BMAV01026472">
    <property type="protein sequence ID" value="GFS50680.1"/>
    <property type="molecule type" value="Genomic_DNA"/>
</dbReference>
<keyword evidence="4 7" id="KW-1133">Transmembrane helix</keyword>